<keyword evidence="1" id="KW-0812">Transmembrane</keyword>
<dbReference type="EMBL" id="JAGPXF010000005">
    <property type="protein sequence ID" value="KAH7241987.1"/>
    <property type="molecule type" value="Genomic_DNA"/>
</dbReference>
<feature type="transmembrane region" description="Helical" evidence="1">
    <location>
        <begin position="557"/>
        <end position="581"/>
    </location>
</feature>
<keyword evidence="1" id="KW-1133">Transmembrane helix</keyword>
<name>A0A8K0RUE5_9HYPO</name>
<evidence type="ECO:0000313" key="3">
    <source>
        <dbReference type="Proteomes" id="UP000813427"/>
    </source>
</evidence>
<protein>
    <submittedName>
        <fullName evidence="2">Uncharacterized protein</fullName>
    </submittedName>
</protein>
<proteinExistence type="predicted"/>
<keyword evidence="3" id="KW-1185">Reference proteome</keyword>
<accession>A0A8K0RUE5</accession>
<feature type="transmembrane region" description="Helical" evidence="1">
    <location>
        <begin position="510"/>
        <end position="536"/>
    </location>
</feature>
<reference evidence="2" key="1">
    <citation type="journal article" date="2021" name="Nat. Commun.">
        <title>Genetic determinants of endophytism in the Arabidopsis root mycobiome.</title>
        <authorList>
            <person name="Mesny F."/>
            <person name="Miyauchi S."/>
            <person name="Thiergart T."/>
            <person name="Pickel B."/>
            <person name="Atanasova L."/>
            <person name="Karlsson M."/>
            <person name="Huettel B."/>
            <person name="Barry K.W."/>
            <person name="Haridas S."/>
            <person name="Chen C."/>
            <person name="Bauer D."/>
            <person name="Andreopoulos W."/>
            <person name="Pangilinan J."/>
            <person name="LaButti K."/>
            <person name="Riley R."/>
            <person name="Lipzen A."/>
            <person name="Clum A."/>
            <person name="Drula E."/>
            <person name="Henrissat B."/>
            <person name="Kohler A."/>
            <person name="Grigoriev I.V."/>
            <person name="Martin F.M."/>
            <person name="Hacquard S."/>
        </authorList>
    </citation>
    <scope>NUCLEOTIDE SEQUENCE</scope>
    <source>
        <strain evidence="2">MPI-SDFR-AT-0068</strain>
    </source>
</reference>
<sequence length="609" mass="69676">MVDLNSSIITQPWNMSVVSDNGTDQLRNLVAPAWVGSPNVRGSMDILRSCILTLVACIYTALHLDVPRKTTWQYMLMQKTKYVLITLFAPELSIFAAVRQLRDAWKLRLALQTIQRREQGKHSTAAAEFEINLKYAFFIVMGAVRFDVHDILSIPDLDLTATIYFKDSGHRRKSVRPGPALIIWLAERRHWIKIRKQDIDDKSKADTLQKVLVLIQVSWMVIQCTARRISDLPLTLLEIHTLVHVVCAIILYACWFQKPLDVQEAIVVTTEGFESEIATQLQRQFYINMAYRMVLFPAKQQDSQAQPTDIHGEPMRWIIPEPQADMKVGDMLPSGLALYTRNKIPEENGLPIPAATLDSNSSFKITSEFLKRWASILTMHPFEDRESLTENSPKLKNDPARPRSSTVTFWTYLPGENRQPLYVGRLTELRPGASNDWNRPFWEGKSFVDIDNYEPWQSQAIQLWKGLDKRHRFSVLSPLIVSIACLLTGIYGGVHMVAWGWPFPSYSEEIMWKLSCFLIVFTVPALVLLLGFAVFLEKADESTEWRTSNEGFCTGSVRLDMFLLIMLFILGLGFLFARVFIIVESFISLRRAAVGVFVSPEWVELFPHC</sequence>
<dbReference type="PANTHER" id="PTHR35043:SF7">
    <property type="entry name" value="TRANSCRIPTION FACTOR DOMAIN-CONTAINING PROTEIN"/>
    <property type="match status" value="1"/>
</dbReference>
<dbReference type="OrthoDB" id="3061561at2759"/>
<gene>
    <name evidence="2" type="ORF">BKA59DRAFT_399136</name>
</gene>
<evidence type="ECO:0000256" key="1">
    <source>
        <dbReference type="SAM" id="Phobius"/>
    </source>
</evidence>
<dbReference type="Proteomes" id="UP000813427">
    <property type="component" value="Unassembled WGS sequence"/>
</dbReference>
<comment type="caution">
    <text evidence="2">The sequence shown here is derived from an EMBL/GenBank/DDBJ whole genome shotgun (WGS) entry which is preliminary data.</text>
</comment>
<feature type="transmembrane region" description="Helical" evidence="1">
    <location>
        <begin position="475"/>
        <end position="498"/>
    </location>
</feature>
<dbReference type="PANTHER" id="PTHR35043">
    <property type="entry name" value="TRANSCRIPTION FACTOR DOMAIN-CONTAINING PROTEIN"/>
    <property type="match status" value="1"/>
</dbReference>
<evidence type="ECO:0000313" key="2">
    <source>
        <dbReference type="EMBL" id="KAH7241987.1"/>
    </source>
</evidence>
<dbReference type="AlphaFoldDB" id="A0A8K0RUE5"/>
<keyword evidence="1" id="KW-0472">Membrane</keyword>
<organism evidence="2 3">
    <name type="scientific">Fusarium tricinctum</name>
    <dbReference type="NCBI Taxonomy" id="61284"/>
    <lineage>
        <taxon>Eukaryota</taxon>
        <taxon>Fungi</taxon>
        <taxon>Dikarya</taxon>
        <taxon>Ascomycota</taxon>
        <taxon>Pezizomycotina</taxon>
        <taxon>Sordariomycetes</taxon>
        <taxon>Hypocreomycetidae</taxon>
        <taxon>Hypocreales</taxon>
        <taxon>Nectriaceae</taxon>
        <taxon>Fusarium</taxon>
        <taxon>Fusarium tricinctum species complex</taxon>
    </lineage>
</organism>